<dbReference type="InterPro" id="IPR040442">
    <property type="entry name" value="Pyrv_kinase-like_dom_sf"/>
</dbReference>
<dbReference type="EMBL" id="FONN01000008">
    <property type="protein sequence ID" value="SFE86112.1"/>
    <property type="molecule type" value="Genomic_DNA"/>
</dbReference>
<dbReference type="AlphaFoldDB" id="A0A1I2DZJ4"/>
<dbReference type="Gene3D" id="3.20.20.60">
    <property type="entry name" value="Phosphoenolpyruvate-binding domains"/>
    <property type="match status" value="1"/>
</dbReference>
<dbReference type="Pfam" id="PF03328">
    <property type="entry name" value="HpcH_HpaI"/>
    <property type="match status" value="1"/>
</dbReference>
<feature type="domain" description="HpcH/HpaI aldolase/citrate lyase" evidence="4">
    <location>
        <begin position="17"/>
        <end position="240"/>
    </location>
</feature>
<dbReference type="InterPro" id="IPR005000">
    <property type="entry name" value="Aldolase/citrate-lyase_domain"/>
</dbReference>
<dbReference type="InterPro" id="IPR015813">
    <property type="entry name" value="Pyrv/PenolPyrv_kinase-like_dom"/>
</dbReference>
<evidence type="ECO:0000313" key="5">
    <source>
        <dbReference type="EMBL" id="SFE86112.1"/>
    </source>
</evidence>
<reference evidence="6" key="1">
    <citation type="submission" date="2016-10" db="EMBL/GenBank/DDBJ databases">
        <authorList>
            <person name="Varghese N."/>
            <person name="Submissions S."/>
        </authorList>
    </citation>
    <scope>NUCLEOTIDE SEQUENCE [LARGE SCALE GENOMIC DNA]</scope>
    <source>
        <strain evidence="6">CGMCC 1.10223</strain>
    </source>
</reference>
<dbReference type="RefSeq" id="WP_052736745.1">
    <property type="nucleotide sequence ID" value="NZ_FONN01000008.1"/>
</dbReference>
<dbReference type="GO" id="GO:0046872">
    <property type="term" value="F:metal ion binding"/>
    <property type="evidence" value="ECO:0007669"/>
    <property type="project" value="UniProtKB-KW"/>
</dbReference>
<keyword evidence="2" id="KW-0479">Metal-binding</keyword>
<protein>
    <submittedName>
        <fullName evidence="5">4-hydroxy-2-oxoheptanedioate aldolase</fullName>
    </submittedName>
</protein>
<dbReference type="SUPFAM" id="SSF51621">
    <property type="entry name" value="Phosphoenolpyruvate/pyruvate domain"/>
    <property type="match status" value="1"/>
</dbReference>
<organism evidence="5 6">
    <name type="scientific">Paenibacillus algorifonticola</name>
    <dbReference type="NCBI Taxonomy" id="684063"/>
    <lineage>
        <taxon>Bacteria</taxon>
        <taxon>Bacillati</taxon>
        <taxon>Bacillota</taxon>
        <taxon>Bacilli</taxon>
        <taxon>Bacillales</taxon>
        <taxon>Paenibacillaceae</taxon>
        <taxon>Paenibacillus</taxon>
    </lineage>
</organism>
<evidence type="ECO:0000256" key="3">
    <source>
        <dbReference type="ARBA" id="ARBA00023239"/>
    </source>
</evidence>
<accession>A0A1I2DZJ4</accession>
<proteinExistence type="inferred from homology"/>
<comment type="similarity">
    <text evidence="1">Belongs to the HpcH/HpaI aldolase family.</text>
</comment>
<keyword evidence="6" id="KW-1185">Reference proteome</keyword>
<dbReference type="Proteomes" id="UP000183410">
    <property type="component" value="Unassembled WGS sequence"/>
</dbReference>
<dbReference type="InterPro" id="IPR050251">
    <property type="entry name" value="HpcH-HpaI_aldolase"/>
</dbReference>
<dbReference type="PANTHER" id="PTHR30502:SF0">
    <property type="entry name" value="PHOSPHOENOLPYRUVATE CARBOXYLASE FAMILY PROTEIN"/>
    <property type="match status" value="1"/>
</dbReference>
<evidence type="ECO:0000259" key="4">
    <source>
        <dbReference type="Pfam" id="PF03328"/>
    </source>
</evidence>
<name>A0A1I2DZJ4_9BACL</name>
<evidence type="ECO:0000256" key="2">
    <source>
        <dbReference type="ARBA" id="ARBA00022723"/>
    </source>
</evidence>
<gene>
    <name evidence="5" type="ORF">SAMN04487969_10892</name>
</gene>
<keyword evidence="3" id="KW-0456">Lyase</keyword>
<dbReference type="GO" id="GO:0005737">
    <property type="term" value="C:cytoplasm"/>
    <property type="evidence" value="ECO:0007669"/>
    <property type="project" value="TreeGrafter"/>
</dbReference>
<dbReference type="PANTHER" id="PTHR30502">
    <property type="entry name" value="2-KETO-3-DEOXY-L-RHAMNONATE ALDOLASE"/>
    <property type="match status" value="1"/>
</dbReference>
<evidence type="ECO:0000256" key="1">
    <source>
        <dbReference type="ARBA" id="ARBA00005568"/>
    </source>
</evidence>
<sequence>MENALKRKIKQGQPVLGLWNTIPSPILVEILGFSGFDFQILDMEHGVFDMGSLDACIRACESTGCAPIVRVPGIMQSVIQNALDLGAHGIIVPQVAGYDSACQAVEYMKFAPEGSRGYNPFIRAAKYANPRTNTGGKLSNEFGLTSIIIENKKSYDELEKVLLIDNLDLIYLGIYDMSLALGCNGDVSHPEVTRFLEDSIKQIKSSGKAIGMMVKSKNEIEYAFNLGANVVVYGVDSNLIYQMGSNIVKEFNEVSKLI</sequence>
<evidence type="ECO:0000313" key="6">
    <source>
        <dbReference type="Proteomes" id="UP000183410"/>
    </source>
</evidence>
<dbReference type="GO" id="GO:0016832">
    <property type="term" value="F:aldehyde-lyase activity"/>
    <property type="evidence" value="ECO:0007669"/>
    <property type="project" value="TreeGrafter"/>
</dbReference>